<name>A0AAN9K0J5_CANGL</name>
<proteinExistence type="predicted"/>
<protein>
    <submittedName>
        <fullName evidence="1">Uncharacterized protein</fullName>
    </submittedName>
</protein>
<sequence length="87" mass="10110">MSVNQSQLPETIPVAVYRRVIGPISFVRDSSLRFGNKKLKLYVNYKVHASIEDYLIILPLLYIHFPIYTFAHTWFFSGSIKFDTTPV</sequence>
<dbReference type="EMBL" id="JAYMYQ010000010">
    <property type="protein sequence ID" value="KAK7307342.1"/>
    <property type="molecule type" value="Genomic_DNA"/>
</dbReference>
<comment type="caution">
    <text evidence="1">The sequence shown here is derived from an EMBL/GenBank/DDBJ whole genome shotgun (WGS) entry which is preliminary data.</text>
</comment>
<evidence type="ECO:0000313" key="2">
    <source>
        <dbReference type="Proteomes" id="UP001367508"/>
    </source>
</evidence>
<dbReference type="AlphaFoldDB" id="A0AAN9K0J5"/>
<accession>A0AAN9K0J5</accession>
<organism evidence="1 2">
    <name type="scientific">Canavalia gladiata</name>
    <name type="common">Sword bean</name>
    <name type="synonym">Dolichos gladiatus</name>
    <dbReference type="NCBI Taxonomy" id="3824"/>
    <lineage>
        <taxon>Eukaryota</taxon>
        <taxon>Viridiplantae</taxon>
        <taxon>Streptophyta</taxon>
        <taxon>Embryophyta</taxon>
        <taxon>Tracheophyta</taxon>
        <taxon>Spermatophyta</taxon>
        <taxon>Magnoliopsida</taxon>
        <taxon>eudicotyledons</taxon>
        <taxon>Gunneridae</taxon>
        <taxon>Pentapetalae</taxon>
        <taxon>rosids</taxon>
        <taxon>fabids</taxon>
        <taxon>Fabales</taxon>
        <taxon>Fabaceae</taxon>
        <taxon>Papilionoideae</taxon>
        <taxon>50 kb inversion clade</taxon>
        <taxon>NPAAA clade</taxon>
        <taxon>indigoferoid/millettioid clade</taxon>
        <taxon>Phaseoleae</taxon>
        <taxon>Canavalia</taxon>
    </lineage>
</organism>
<keyword evidence="2" id="KW-1185">Reference proteome</keyword>
<evidence type="ECO:0000313" key="1">
    <source>
        <dbReference type="EMBL" id="KAK7307342.1"/>
    </source>
</evidence>
<gene>
    <name evidence="1" type="ORF">VNO77_40305</name>
</gene>
<reference evidence="1 2" key="1">
    <citation type="submission" date="2024-01" db="EMBL/GenBank/DDBJ databases">
        <title>The genomes of 5 underutilized Papilionoideae crops provide insights into root nodulation and disease resistanc.</title>
        <authorList>
            <person name="Jiang F."/>
        </authorList>
    </citation>
    <scope>NUCLEOTIDE SEQUENCE [LARGE SCALE GENOMIC DNA]</scope>
    <source>
        <strain evidence="1">LVBAO_FW01</strain>
        <tissue evidence="1">Leaves</tissue>
    </source>
</reference>
<dbReference type="Proteomes" id="UP001367508">
    <property type="component" value="Unassembled WGS sequence"/>
</dbReference>